<name>A0A067N820_PLEO1</name>
<dbReference type="AlphaFoldDB" id="A0A067N820"/>
<feature type="region of interest" description="Disordered" evidence="1">
    <location>
        <begin position="89"/>
        <end position="193"/>
    </location>
</feature>
<dbReference type="VEuPathDB" id="FungiDB:PLEOSDRAFT_170730"/>
<dbReference type="OrthoDB" id="3013481at2759"/>
<evidence type="ECO:0000256" key="1">
    <source>
        <dbReference type="SAM" id="MobiDB-lite"/>
    </source>
</evidence>
<proteinExistence type="predicted"/>
<evidence type="ECO:0000313" key="3">
    <source>
        <dbReference type="Proteomes" id="UP000027073"/>
    </source>
</evidence>
<dbReference type="InParanoid" id="A0A067N820"/>
<reference evidence="3" key="1">
    <citation type="journal article" date="2014" name="Proc. Natl. Acad. Sci. U.S.A.">
        <title>Extensive sampling of basidiomycete genomes demonstrates inadequacy of the white-rot/brown-rot paradigm for wood decay fungi.</title>
        <authorList>
            <person name="Riley R."/>
            <person name="Salamov A.A."/>
            <person name="Brown D.W."/>
            <person name="Nagy L.G."/>
            <person name="Floudas D."/>
            <person name="Held B.W."/>
            <person name="Levasseur A."/>
            <person name="Lombard V."/>
            <person name="Morin E."/>
            <person name="Otillar R."/>
            <person name="Lindquist E.A."/>
            <person name="Sun H."/>
            <person name="LaButti K.M."/>
            <person name="Schmutz J."/>
            <person name="Jabbour D."/>
            <person name="Luo H."/>
            <person name="Baker S.E."/>
            <person name="Pisabarro A.G."/>
            <person name="Walton J.D."/>
            <person name="Blanchette R.A."/>
            <person name="Henrissat B."/>
            <person name="Martin F."/>
            <person name="Cullen D."/>
            <person name="Hibbett D.S."/>
            <person name="Grigoriev I.V."/>
        </authorList>
    </citation>
    <scope>NUCLEOTIDE SEQUENCE [LARGE SCALE GENOMIC DNA]</scope>
    <source>
        <strain evidence="3">PC15</strain>
    </source>
</reference>
<accession>A0A067N820</accession>
<evidence type="ECO:0000313" key="2">
    <source>
        <dbReference type="EMBL" id="KDQ24178.1"/>
    </source>
</evidence>
<organism evidence="2 3">
    <name type="scientific">Pleurotus ostreatus (strain PC15)</name>
    <name type="common">Oyster mushroom</name>
    <dbReference type="NCBI Taxonomy" id="1137138"/>
    <lineage>
        <taxon>Eukaryota</taxon>
        <taxon>Fungi</taxon>
        <taxon>Dikarya</taxon>
        <taxon>Basidiomycota</taxon>
        <taxon>Agaricomycotina</taxon>
        <taxon>Agaricomycetes</taxon>
        <taxon>Agaricomycetidae</taxon>
        <taxon>Agaricales</taxon>
        <taxon>Pleurotineae</taxon>
        <taxon>Pleurotaceae</taxon>
        <taxon>Pleurotus</taxon>
    </lineage>
</organism>
<dbReference type="Proteomes" id="UP000027073">
    <property type="component" value="Unassembled WGS sequence"/>
</dbReference>
<dbReference type="EMBL" id="KL198012">
    <property type="protein sequence ID" value="KDQ24178.1"/>
    <property type="molecule type" value="Genomic_DNA"/>
</dbReference>
<dbReference type="HOGENOM" id="CLU_567562_0_0_1"/>
<gene>
    <name evidence="2" type="ORF">PLEOSDRAFT_170730</name>
</gene>
<protein>
    <submittedName>
        <fullName evidence="2">Uncharacterized protein</fullName>
    </submittedName>
</protein>
<sequence>MLMYKSPKEKMKYMTEMACKIVMNAKELCEENLDADADEIGEDLQFLEKVVEQMHSTCRAIVARTRGEALDEQMDESWDEISDKVSLIVESSMDVDDDPAPRKRKRKGDKENTIGRLPNGENGDKSVRKRKGKGTQKGNGGCTAKDANDNARNGGGGKASQGSNEASKRSGEAAQESDASVDKEIQAEQEEEENREYLFQVKYRRQYIKMKLATENDVLTVMSLWTSINRDALRDHRLEENDAYWRLLAGYGTPTIKEFDAHFGAFVDSQGSFQEQVNWDKRIDQCPIDGRIESRDKLIYKTKGTHKAQYLVHNILSTMMQIKQAIDWKGKETEWKTAYTNRRFRDECKARIEEMKSLKSPDDYKQWLEAERKKFKDRQGKSITARNWALRLYAKFGSIVLLDPRWNPELYGKSNRSDTFGKFLDYMDDHPIYRKTTWEEAVRYDGNVVEVNGDAYIDAYAGNQFENNKMVLGVVRYVTKDEEVVAHVNEFIKKKVE</sequence>